<reference evidence="4" key="1">
    <citation type="journal article" date="2014" name="Int. J. Syst. Evol. Microbiol.">
        <title>Complete genome sequence of Corynebacterium casei LMG S-19264T (=DSM 44701T), isolated from a smear-ripened cheese.</title>
        <authorList>
            <consortium name="US DOE Joint Genome Institute (JGI-PGF)"/>
            <person name="Walter F."/>
            <person name="Albersmeier A."/>
            <person name="Kalinowski J."/>
            <person name="Ruckert C."/>
        </authorList>
    </citation>
    <scope>NUCLEOTIDE SEQUENCE</scope>
    <source>
        <strain evidence="4">KCTC 42651</strain>
    </source>
</reference>
<dbReference type="AlphaFoldDB" id="A0A919CS17"/>
<evidence type="ECO:0000313" key="5">
    <source>
        <dbReference type="Proteomes" id="UP000630353"/>
    </source>
</evidence>
<dbReference type="InterPro" id="IPR036526">
    <property type="entry name" value="C-N_Hydrolase_sf"/>
</dbReference>
<dbReference type="PANTHER" id="PTHR43674:SF2">
    <property type="entry name" value="BETA-UREIDOPROPIONASE"/>
    <property type="match status" value="1"/>
</dbReference>
<comment type="similarity">
    <text evidence="1">Belongs to the carbon-nitrogen hydrolase superfamily. NIT1/NIT2 family.</text>
</comment>
<protein>
    <submittedName>
        <fullName evidence="4">Carbon-nitrogen hydrolase</fullName>
    </submittedName>
</protein>
<dbReference type="RefSeq" id="WP_189994902.1">
    <property type="nucleotide sequence ID" value="NZ_BMZS01000014.1"/>
</dbReference>
<dbReference type="GO" id="GO:0050126">
    <property type="term" value="F:N-carbamoylputrescine amidase activity"/>
    <property type="evidence" value="ECO:0007669"/>
    <property type="project" value="TreeGrafter"/>
</dbReference>
<proteinExistence type="inferred from homology"/>
<dbReference type="CDD" id="cd07576">
    <property type="entry name" value="R-amidase_like"/>
    <property type="match status" value="1"/>
</dbReference>
<sequence length="259" mass="27045">MRIALLQCEPGAPDIAEGLARLDAAASRAAAAGAGLLVTPEMFLTGYAIGADAVARLAEPADGPAAREAGAIARRHGIALLYGWPERAGDAVYNSVRLLDAAGTTLAVYRKTHLFGDVDRAQFRAGDALSPVVALGGLKVALAICYDIEFPEVARTLAVAGAEAILVPTANMAPFESVAARLVPARAEENTVFVAYANYVGHEADFGYCGLSCVCAPDGTDLARAGTGETLLVADLERARLVAARSTLSYLRDRRPELY</sequence>
<evidence type="ECO:0000256" key="2">
    <source>
        <dbReference type="ARBA" id="ARBA00022801"/>
    </source>
</evidence>
<keyword evidence="5" id="KW-1185">Reference proteome</keyword>
<comment type="caution">
    <text evidence="4">The sequence shown here is derived from an EMBL/GenBank/DDBJ whole genome shotgun (WGS) entry which is preliminary data.</text>
</comment>
<dbReference type="PROSITE" id="PS01227">
    <property type="entry name" value="UPF0012"/>
    <property type="match status" value="1"/>
</dbReference>
<dbReference type="EMBL" id="BMZS01000014">
    <property type="protein sequence ID" value="GHD62031.1"/>
    <property type="molecule type" value="Genomic_DNA"/>
</dbReference>
<keyword evidence="2 4" id="KW-0378">Hydrolase</keyword>
<dbReference type="PROSITE" id="PS50263">
    <property type="entry name" value="CN_HYDROLASE"/>
    <property type="match status" value="1"/>
</dbReference>
<dbReference type="InterPro" id="IPR001110">
    <property type="entry name" value="UPF0012_CS"/>
</dbReference>
<dbReference type="PANTHER" id="PTHR43674">
    <property type="entry name" value="NITRILASE C965.09-RELATED"/>
    <property type="match status" value="1"/>
</dbReference>
<dbReference type="InterPro" id="IPR044083">
    <property type="entry name" value="RamA-like"/>
</dbReference>
<dbReference type="GO" id="GO:0033388">
    <property type="term" value="P:putrescine biosynthetic process from arginine"/>
    <property type="evidence" value="ECO:0007669"/>
    <property type="project" value="TreeGrafter"/>
</dbReference>
<accession>A0A919CS17</accession>
<dbReference type="InterPro" id="IPR050345">
    <property type="entry name" value="Aliph_Amidase/BUP"/>
</dbReference>
<feature type="domain" description="CN hydrolase" evidence="3">
    <location>
        <begin position="1"/>
        <end position="238"/>
    </location>
</feature>
<dbReference type="Proteomes" id="UP000630353">
    <property type="component" value="Unassembled WGS sequence"/>
</dbReference>
<evidence type="ECO:0000259" key="3">
    <source>
        <dbReference type="PROSITE" id="PS50263"/>
    </source>
</evidence>
<reference evidence="4" key="2">
    <citation type="submission" date="2020-09" db="EMBL/GenBank/DDBJ databases">
        <authorList>
            <person name="Sun Q."/>
            <person name="Kim S."/>
        </authorList>
    </citation>
    <scope>NUCLEOTIDE SEQUENCE</scope>
    <source>
        <strain evidence="4">KCTC 42651</strain>
    </source>
</reference>
<gene>
    <name evidence="4" type="ORF">GCM10017083_50260</name>
</gene>
<organism evidence="4 5">
    <name type="scientific">Thalassobaculum fulvum</name>
    <dbReference type="NCBI Taxonomy" id="1633335"/>
    <lineage>
        <taxon>Bacteria</taxon>
        <taxon>Pseudomonadati</taxon>
        <taxon>Pseudomonadota</taxon>
        <taxon>Alphaproteobacteria</taxon>
        <taxon>Rhodospirillales</taxon>
        <taxon>Thalassobaculaceae</taxon>
        <taxon>Thalassobaculum</taxon>
    </lineage>
</organism>
<dbReference type="InterPro" id="IPR003010">
    <property type="entry name" value="C-N_Hydrolase"/>
</dbReference>
<dbReference type="Gene3D" id="3.60.110.10">
    <property type="entry name" value="Carbon-nitrogen hydrolase"/>
    <property type="match status" value="1"/>
</dbReference>
<evidence type="ECO:0000256" key="1">
    <source>
        <dbReference type="ARBA" id="ARBA00010613"/>
    </source>
</evidence>
<name>A0A919CS17_9PROT</name>
<dbReference type="Pfam" id="PF00795">
    <property type="entry name" value="CN_hydrolase"/>
    <property type="match status" value="1"/>
</dbReference>
<dbReference type="SUPFAM" id="SSF56317">
    <property type="entry name" value="Carbon-nitrogen hydrolase"/>
    <property type="match status" value="1"/>
</dbReference>
<evidence type="ECO:0000313" key="4">
    <source>
        <dbReference type="EMBL" id="GHD62031.1"/>
    </source>
</evidence>